<protein>
    <submittedName>
        <fullName evidence="2">Putative restriction endonuclease</fullName>
    </submittedName>
</protein>
<proteinExistence type="predicted"/>
<dbReference type="RefSeq" id="WP_052763098.1">
    <property type="nucleotide sequence ID" value="NZ_LBMC01000060.1"/>
</dbReference>
<sequence>MNAAELPPLVPGPRGYRTSDLHGLPAGPHYELIDGCVIASPPPSAAETGLWRWLANAFEIANRGSPFVVDRGQPVRISEYDEVRPDVVVAHVSMAETTPIPVEALMLVVEVVSPSSALRDIMLKRVLYAQAGVPAYWTVIPRPDPPGLLITELRRDDATSMYVERTPATSRSFSTDHPWRVTIDVEALASHGAASTSWADGHWEVR</sequence>
<dbReference type="SUPFAM" id="SSF52980">
    <property type="entry name" value="Restriction endonuclease-like"/>
    <property type="match status" value="1"/>
</dbReference>
<dbReference type="Proteomes" id="UP000182977">
    <property type="component" value="Chromosome I"/>
</dbReference>
<keyword evidence="2" id="KW-0540">Nuclease</keyword>
<evidence type="ECO:0000259" key="1">
    <source>
        <dbReference type="Pfam" id="PF05685"/>
    </source>
</evidence>
<keyword evidence="3" id="KW-1185">Reference proteome</keyword>
<dbReference type="EMBL" id="LT629791">
    <property type="protein sequence ID" value="SDU67127.1"/>
    <property type="molecule type" value="Genomic_DNA"/>
</dbReference>
<gene>
    <name evidence="2" type="ORF">SAMN04488563_3745</name>
</gene>
<name>A0A1H2KEI2_9ACTN</name>
<dbReference type="OrthoDB" id="9799703at2"/>
<feature type="domain" description="Putative restriction endonuclease" evidence="1">
    <location>
        <begin position="23"/>
        <end position="141"/>
    </location>
</feature>
<keyword evidence="2" id="KW-0378">Hydrolase</keyword>
<dbReference type="AlphaFoldDB" id="A0A1H2KEI2"/>
<evidence type="ECO:0000313" key="2">
    <source>
        <dbReference type="EMBL" id="SDU67127.1"/>
    </source>
</evidence>
<organism evidence="2 3">
    <name type="scientific">Jiangella alkaliphila</name>
    <dbReference type="NCBI Taxonomy" id="419479"/>
    <lineage>
        <taxon>Bacteria</taxon>
        <taxon>Bacillati</taxon>
        <taxon>Actinomycetota</taxon>
        <taxon>Actinomycetes</taxon>
        <taxon>Jiangellales</taxon>
        <taxon>Jiangellaceae</taxon>
        <taxon>Jiangella</taxon>
    </lineage>
</organism>
<accession>A0A1H2KEI2</accession>
<dbReference type="InterPro" id="IPR012296">
    <property type="entry name" value="Nuclease_put_TT1808"/>
</dbReference>
<keyword evidence="2" id="KW-0255">Endonuclease</keyword>
<evidence type="ECO:0000313" key="3">
    <source>
        <dbReference type="Proteomes" id="UP000182977"/>
    </source>
</evidence>
<dbReference type="PANTHER" id="PTHR35400">
    <property type="entry name" value="SLR1083 PROTEIN"/>
    <property type="match status" value="1"/>
</dbReference>
<dbReference type="Gene3D" id="3.90.1570.10">
    <property type="entry name" value="tt1808, chain A"/>
    <property type="match status" value="1"/>
</dbReference>
<dbReference type="GO" id="GO:0004519">
    <property type="term" value="F:endonuclease activity"/>
    <property type="evidence" value="ECO:0007669"/>
    <property type="project" value="UniProtKB-KW"/>
</dbReference>
<dbReference type="CDD" id="cd06260">
    <property type="entry name" value="DUF820-like"/>
    <property type="match status" value="1"/>
</dbReference>
<reference evidence="3" key="1">
    <citation type="submission" date="2016-10" db="EMBL/GenBank/DDBJ databases">
        <authorList>
            <person name="Varghese N."/>
            <person name="Submissions S."/>
        </authorList>
    </citation>
    <scope>NUCLEOTIDE SEQUENCE [LARGE SCALE GENOMIC DNA]</scope>
    <source>
        <strain evidence="3">DSM 45079</strain>
    </source>
</reference>
<dbReference type="Pfam" id="PF05685">
    <property type="entry name" value="Uma2"/>
    <property type="match status" value="1"/>
</dbReference>
<dbReference type="InterPro" id="IPR008538">
    <property type="entry name" value="Uma2"/>
</dbReference>
<dbReference type="PANTHER" id="PTHR35400:SF3">
    <property type="entry name" value="SLL1072 PROTEIN"/>
    <property type="match status" value="1"/>
</dbReference>
<dbReference type="STRING" id="419479.SAMN04488563_3745"/>
<dbReference type="InterPro" id="IPR011335">
    <property type="entry name" value="Restrct_endonuc-II-like"/>
</dbReference>